<dbReference type="SUPFAM" id="SSF53041">
    <property type="entry name" value="Resolvase-like"/>
    <property type="match status" value="1"/>
</dbReference>
<dbReference type="Gene3D" id="3.40.50.1390">
    <property type="entry name" value="Resolvase, N-terminal catalytic domain"/>
    <property type="match status" value="1"/>
</dbReference>
<dbReference type="PANTHER" id="PTHR30461:SF23">
    <property type="entry name" value="DNA RECOMBINASE-RELATED"/>
    <property type="match status" value="1"/>
</dbReference>
<keyword evidence="3" id="KW-1185">Reference proteome</keyword>
<organism evidence="2 3">
    <name type="scientific">Nocardia xishanensis</name>
    <dbReference type="NCBI Taxonomy" id="238964"/>
    <lineage>
        <taxon>Bacteria</taxon>
        <taxon>Bacillati</taxon>
        <taxon>Actinomycetota</taxon>
        <taxon>Actinomycetes</taxon>
        <taxon>Mycobacteriales</taxon>
        <taxon>Nocardiaceae</taxon>
        <taxon>Nocardia</taxon>
    </lineage>
</organism>
<evidence type="ECO:0000259" key="1">
    <source>
        <dbReference type="PROSITE" id="PS51737"/>
    </source>
</evidence>
<dbReference type="RefSeq" id="WP_397091589.1">
    <property type="nucleotide sequence ID" value="NZ_JBIRYO010000003.1"/>
</dbReference>
<dbReference type="CDD" id="cd00338">
    <property type="entry name" value="Ser_Recombinase"/>
    <property type="match status" value="1"/>
</dbReference>
<dbReference type="Gene3D" id="3.90.1750.20">
    <property type="entry name" value="Putative Large Serine Recombinase, Chain B, Domain 2"/>
    <property type="match status" value="1"/>
</dbReference>
<dbReference type="InterPro" id="IPR036162">
    <property type="entry name" value="Resolvase-like_N_sf"/>
</dbReference>
<evidence type="ECO:0000313" key="3">
    <source>
        <dbReference type="Proteomes" id="UP001611415"/>
    </source>
</evidence>
<dbReference type="InterPro" id="IPR011109">
    <property type="entry name" value="DNA_bind_recombinase_dom"/>
</dbReference>
<proteinExistence type="predicted"/>
<dbReference type="Pfam" id="PF13408">
    <property type="entry name" value="Zn_ribbon_recom"/>
    <property type="match status" value="1"/>
</dbReference>
<feature type="domain" description="Recombinase" evidence="1">
    <location>
        <begin position="168"/>
        <end position="271"/>
    </location>
</feature>
<dbReference type="Pfam" id="PF07508">
    <property type="entry name" value="Recombinase"/>
    <property type="match status" value="1"/>
</dbReference>
<dbReference type="Proteomes" id="UP001611415">
    <property type="component" value="Unassembled WGS sequence"/>
</dbReference>
<evidence type="ECO:0000313" key="2">
    <source>
        <dbReference type="EMBL" id="MFI2473066.1"/>
    </source>
</evidence>
<accession>A0ABW7WW52</accession>
<dbReference type="InterPro" id="IPR025827">
    <property type="entry name" value="Zn_ribbon_recom_dom"/>
</dbReference>
<dbReference type="PANTHER" id="PTHR30461">
    <property type="entry name" value="DNA-INVERTASE FROM LAMBDOID PROPHAGE"/>
    <property type="match status" value="1"/>
</dbReference>
<dbReference type="Pfam" id="PF00239">
    <property type="entry name" value="Resolvase"/>
    <property type="match status" value="1"/>
</dbReference>
<dbReference type="InterPro" id="IPR050639">
    <property type="entry name" value="SSR_resolvase"/>
</dbReference>
<sequence>MSNTLVMGAGGLILDIYARVSRVGDDRQRSTGGQVGDCRVRVAEHGATVGEVFIDQGRSAWNPRVRRKAWQSLMERLESGATGGVVVFDMARFSRRPIEGERLILAAEKGLVILDSEGEYDLSTANGRKAFRDQLNAAAYESDRLSTRVKRGKRLKAIGGETNHTHRPYGYERDGVTVRETEAGVLREMATRMLAGESLRKIAVDLNGRGITTSVGAQWSGEKVKRVVLNPRNGGLVAHLGEVVARAPGTALIGEADWERLTAMFAARGKGRPASAEYVCSGLVHCGHCGRQLTGRVMANRAPYPDGSVRRRYWCQKRVTGGGCNKVSVDMLILDTAMGALVVTILSDPRHAEAVNAAAVAAAEKRAPIADALAASEELATALSARLGRGEISLERYDAAVEPLDRRIAELRGKLDALDTVAVVDDSEQALAESVEVWTARWEAANLAEKRTLIQRALRGKRVKIMPATTRGRLFDRDRIVVEDRTAA</sequence>
<gene>
    <name evidence="2" type="ORF">ACH49W_06770</name>
</gene>
<protein>
    <submittedName>
        <fullName evidence="2">Recombinase family protein</fullName>
    </submittedName>
</protein>
<dbReference type="EMBL" id="JBIRYO010000003">
    <property type="protein sequence ID" value="MFI2473066.1"/>
    <property type="molecule type" value="Genomic_DNA"/>
</dbReference>
<reference evidence="2 3" key="1">
    <citation type="submission" date="2024-10" db="EMBL/GenBank/DDBJ databases">
        <title>The Natural Products Discovery Center: Release of the First 8490 Sequenced Strains for Exploring Actinobacteria Biosynthetic Diversity.</title>
        <authorList>
            <person name="Kalkreuter E."/>
            <person name="Kautsar S.A."/>
            <person name="Yang D."/>
            <person name="Bader C.D."/>
            <person name="Teijaro C.N."/>
            <person name="Fluegel L."/>
            <person name="Davis C.M."/>
            <person name="Simpson J.R."/>
            <person name="Lauterbach L."/>
            <person name="Steele A.D."/>
            <person name="Gui C."/>
            <person name="Meng S."/>
            <person name="Li G."/>
            <person name="Viehrig K."/>
            <person name="Ye F."/>
            <person name="Su P."/>
            <person name="Kiefer A.F."/>
            <person name="Nichols A."/>
            <person name="Cepeda A.J."/>
            <person name="Yan W."/>
            <person name="Fan B."/>
            <person name="Jiang Y."/>
            <person name="Adhikari A."/>
            <person name="Zheng C.-J."/>
            <person name="Schuster L."/>
            <person name="Cowan T.M."/>
            <person name="Smanski M.J."/>
            <person name="Chevrette M.G."/>
            <person name="De Carvalho L.P.S."/>
            <person name="Shen B."/>
        </authorList>
    </citation>
    <scope>NUCLEOTIDE SEQUENCE [LARGE SCALE GENOMIC DNA]</scope>
    <source>
        <strain evidence="2 3">NPDC019275</strain>
    </source>
</reference>
<name>A0ABW7WW52_9NOCA</name>
<dbReference type="InterPro" id="IPR038109">
    <property type="entry name" value="DNA_bind_recomb_sf"/>
</dbReference>
<dbReference type="InterPro" id="IPR006119">
    <property type="entry name" value="Resolv_N"/>
</dbReference>
<dbReference type="PROSITE" id="PS51737">
    <property type="entry name" value="RECOMBINASE_DNA_BIND"/>
    <property type="match status" value="1"/>
</dbReference>
<comment type="caution">
    <text evidence="2">The sequence shown here is derived from an EMBL/GenBank/DDBJ whole genome shotgun (WGS) entry which is preliminary data.</text>
</comment>
<dbReference type="SMART" id="SM00857">
    <property type="entry name" value="Resolvase"/>
    <property type="match status" value="1"/>
</dbReference>